<organism evidence="1 2">
    <name type="scientific">Pseudomethylobacillus aquaticus</name>
    <dbReference type="NCBI Taxonomy" id="2676064"/>
    <lineage>
        <taxon>Bacteria</taxon>
        <taxon>Pseudomonadati</taxon>
        <taxon>Pseudomonadota</taxon>
        <taxon>Betaproteobacteria</taxon>
        <taxon>Nitrosomonadales</taxon>
        <taxon>Methylophilaceae</taxon>
        <taxon>Pseudomethylobacillus</taxon>
    </lineage>
</organism>
<dbReference type="Proteomes" id="UP000275137">
    <property type="component" value="Unassembled WGS sequence"/>
</dbReference>
<dbReference type="AlphaFoldDB" id="A0A3N0V0L3"/>
<reference evidence="1 2" key="1">
    <citation type="submission" date="2018-10" db="EMBL/GenBank/DDBJ databases">
        <authorList>
            <person name="Chen W.-M."/>
        </authorList>
    </citation>
    <scope>NUCLEOTIDE SEQUENCE [LARGE SCALE GENOMIC DNA]</scope>
    <source>
        <strain evidence="1 2">H-5</strain>
    </source>
</reference>
<protein>
    <submittedName>
        <fullName evidence="1">Uncharacterized protein</fullName>
    </submittedName>
</protein>
<dbReference type="EMBL" id="RJVP01000003">
    <property type="protein sequence ID" value="ROH86300.1"/>
    <property type="molecule type" value="Genomic_DNA"/>
</dbReference>
<proteinExistence type="predicted"/>
<name>A0A3N0V0L3_9PROT</name>
<accession>A0A3N0V0L3</accession>
<evidence type="ECO:0000313" key="2">
    <source>
        <dbReference type="Proteomes" id="UP000275137"/>
    </source>
</evidence>
<keyword evidence="2" id="KW-1185">Reference proteome</keyword>
<comment type="caution">
    <text evidence="1">The sequence shown here is derived from an EMBL/GenBank/DDBJ whole genome shotgun (WGS) entry which is preliminary data.</text>
</comment>
<gene>
    <name evidence="1" type="ORF">ED236_07650</name>
</gene>
<sequence>MVFLVMSLLVIAVMKIAVMKAAYAGMHHPGLTTVSAIAATRYGSAGTLPQAVPVTSFRAVSTLGGEIA</sequence>
<evidence type="ECO:0000313" key="1">
    <source>
        <dbReference type="EMBL" id="ROH86300.1"/>
    </source>
</evidence>